<keyword evidence="3" id="KW-1185">Reference proteome</keyword>
<feature type="compositionally biased region" description="Basic and acidic residues" evidence="1">
    <location>
        <begin position="1736"/>
        <end position="1746"/>
    </location>
</feature>
<sequence length="1772" mass="194172">MGVGSRNIPLPAPTDSPTEPIEPTTAESGTDVDLATDVSRRTDKTSYTIPEDGGEITLPVKKRRDRQERGTESRLTKSSNQSQTSLLIEYFEGGKDQGVRSRPSVRVKVTPSAARKIKNTNDHITVSESKDGQKPSYTRRISLGQHSPSSPKQITERASDDKSISSYTSAAEESSLAHRYPPVEIEVMGRDQNSDLSTLSDRQDGRLIQQNPSEISSMPPDSMLEEKHSSVTPTKNRSRSTSIDATATTIDTLKTPSRRRSRSLSKERIAHKAMEKLAASKSREGNTSKHRRGSKTSRSRSVSSEQVESLQSPRRRSGKYQHDDLRSGTEASLATDSQLSAKRQSGDQYSFRSGTSRSSAATNPQLLETVEKAIRRLLPELEILKKDQKIQKTKQRFEEASVTSGSSDKVARKVSKHSSAPDIAGRPQVILQADENDPGTVLSGDSIKGRKEHRRSRESDSRSERRSQREMSEETVIHDGGSLGRKRSNEGHHLRDATAGGIAGGILTAAALNRHDMKHSESKSSVDSRERRRRRRSKSHSRSASLAESEDVFRKHDVPPMPMQSDIHSSDITRDSILSDETERTKSPAFEVQKAEVRHMARGSPREVSSGSRTPTKAKGEQLRKSSLGTHHSNLSQGDLSQGSPRSAQSPREESHMSKGEKGSIFGGGVAGSGAALLAAREYSKRNSNGYDYGHEGRGLSPIQSVSSRQESEPDRQSYRRNRSTTSLNDERQRRKSAASAKSETSVATDAFDRTTRPKGIHLEPGEDVLNQHPLRDEEYDEEGYSDQDPALNEWLQRQHEKNDEYRSTVGEENDRDPTVDYRHMTNYTDDSMDASRLSQVVEGQKHQNVDARKNPDYRGTPVAVESAVASLLETSVLSTRSKGDRSFIDSPDKEAPRDSAYSASREVASREQSPIAKEQRHSPTKSYLHDISAKGSPRQSVARSEDDRPEHGYTAVPTAGSPIPEIGANLSDSDISTNPSFLQGPLAGTPHGNRDHWPYHPTPPQANDTFSRSKDSSAHESLKAAAARALSAAQVAKSAESSPDGKARSGAGLDKTELKSNPSMEEGGYDVVNRDLGTVPDSYMSRNGIPSPPKDEGYVSGPQRGAQSPELAFKDATSFNDGGLDLEDDPFVGTGHARHLSTNSGLARGMGSPLYDSATGNGIDRIQSKDIVALMDHLTVRDAQRNARDTEILVTLVRSAAEMRNSFEEMKKFIAEQDDLLAEANRKEHDNAVQKITLGGPRLQPNSAAKSIGRSSREDDNEETANKRRNVFRRALQGLSNRNQNDVGKIEDMLHHLLAEVQDLKTGQDVKPSAGQTRAQTLNSYENLRATDPSSYEPQAQPGIPSGGNSGYFSNPPSRGPSAMKSMGDRQASQNRVSTVLEADEELDEHDQQILDNQFEKNEEMLTPTRENPRPGSVPLATPPQAQLSAAAAKSYDNTPKTSAEKSRKHRSSNSSFFPKVSRWSRTTASSIGDNFRSGPPRRERPLSEASRSGDLQQYDTNDHYDHRGDDRIRSTDSLESPSRRRQRQQPYIQEPLDSPEEGEEEEAEEQGRPPSPLVPSHLSVSDDPKYQAHRNSLNLQHPQPRPGPTHRYQHALENKAKDYNGPSARSSPGLSPTSDSFGSDPTLSRFNMPGVRVSRYGAATGPGQLSPVVSDSGGYSDAGTAPPRPPKVKDDGPLVPQTVGPARPPKLAAGSSSTKPKYASPLSRTEEEDANRLSMASASDEVGQGITPIRESEESAERTASHVRHTFEVQSQTHGLAREGRKSSAE</sequence>
<feature type="region of interest" description="Disordered" evidence="1">
    <location>
        <begin position="874"/>
        <end position="1109"/>
    </location>
</feature>
<dbReference type="PANTHER" id="PTHR42105">
    <property type="entry name" value="DIM2-ASSOCIATED PROTEIN 1"/>
    <property type="match status" value="1"/>
</dbReference>
<feature type="compositionally biased region" description="Acidic residues" evidence="1">
    <location>
        <begin position="1539"/>
        <end position="1550"/>
    </location>
</feature>
<evidence type="ECO:0000313" key="2">
    <source>
        <dbReference type="EMBL" id="MDI1485569.1"/>
    </source>
</evidence>
<feature type="compositionally biased region" description="Low complexity" evidence="1">
    <location>
        <begin position="497"/>
        <end position="512"/>
    </location>
</feature>
<feature type="compositionally biased region" description="Polar residues" evidence="1">
    <location>
        <begin position="144"/>
        <end position="153"/>
    </location>
</feature>
<accession>A0AA43QHR1</accession>
<feature type="compositionally biased region" description="Basic and acidic residues" evidence="1">
    <location>
        <begin position="751"/>
        <end position="765"/>
    </location>
</feature>
<feature type="compositionally biased region" description="Basic and acidic residues" evidence="1">
    <location>
        <begin position="1502"/>
        <end position="1518"/>
    </location>
</feature>
<feature type="compositionally biased region" description="Basic and acidic residues" evidence="1">
    <location>
        <begin position="154"/>
        <end position="163"/>
    </location>
</feature>
<dbReference type="Proteomes" id="UP001161017">
    <property type="component" value="Unassembled WGS sequence"/>
</dbReference>
<feature type="region of interest" description="Disordered" evidence="1">
    <location>
        <begin position="385"/>
        <end position="671"/>
    </location>
</feature>
<feature type="compositionally biased region" description="Polar residues" evidence="1">
    <location>
        <begin position="1609"/>
        <end position="1631"/>
    </location>
</feature>
<feature type="compositionally biased region" description="Polar residues" evidence="1">
    <location>
        <begin position="971"/>
        <end position="982"/>
    </location>
</feature>
<feature type="compositionally biased region" description="Basic and acidic residues" evidence="1">
    <location>
        <begin position="264"/>
        <end position="275"/>
    </location>
</feature>
<feature type="compositionally biased region" description="Basic and acidic residues" evidence="1">
    <location>
        <begin position="455"/>
        <end position="477"/>
    </location>
</feature>
<feature type="compositionally biased region" description="Basic and acidic residues" evidence="1">
    <location>
        <begin position="513"/>
        <end position="530"/>
    </location>
</feature>
<reference evidence="2" key="1">
    <citation type="journal article" date="2023" name="Genome Biol. Evol.">
        <title>First Whole Genome Sequence and Flow Cytometry Genome Size Data for the Lichen-Forming Fungus Ramalina farinacea (Ascomycota).</title>
        <authorList>
            <person name="Llewellyn T."/>
            <person name="Mian S."/>
            <person name="Hill R."/>
            <person name="Leitch I.J."/>
            <person name="Gaya E."/>
        </authorList>
    </citation>
    <scope>NUCLEOTIDE SEQUENCE</scope>
    <source>
        <strain evidence="2">LIQ254RAFAR</strain>
    </source>
</reference>
<protein>
    <submittedName>
        <fullName evidence="2">Uncharacterized protein</fullName>
    </submittedName>
</protein>
<feature type="compositionally biased region" description="Basic residues" evidence="1">
    <location>
        <begin position="531"/>
        <end position="541"/>
    </location>
</feature>
<feature type="compositionally biased region" description="Polar residues" evidence="1">
    <location>
        <begin position="625"/>
        <end position="650"/>
    </location>
</feature>
<feature type="compositionally biased region" description="Basic and acidic residues" evidence="1">
    <location>
        <begin position="1762"/>
        <end position="1772"/>
    </location>
</feature>
<feature type="compositionally biased region" description="Polar residues" evidence="1">
    <location>
        <begin position="1330"/>
        <end position="1339"/>
    </location>
</feature>
<dbReference type="EMBL" id="JAPUFD010000001">
    <property type="protein sequence ID" value="MDI1485569.1"/>
    <property type="molecule type" value="Genomic_DNA"/>
</dbReference>
<feature type="compositionally biased region" description="Basic and acidic residues" evidence="1">
    <location>
        <begin position="487"/>
        <end position="496"/>
    </location>
</feature>
<evidence type="ECO:0000313" key="3">
    <source>
        <dbReference type="Proteomes" id="UP001161017"/>
    </source>
</evidence>
<dbReference type="PANTHER" id="PTHR42105:SF1">
    <property type="entry name" value="TRANSALDOLASE"/>
    <property type="match status" value="1"/>
</dbReference>
<feature type="compositionally biased region" description="Polar residues" evidence="1">
    <location>
        <begin position="1491"/>
        <end position="1501"/>
    </location>
</feature>
<feature type="compositionally biased region" description="Low complexity" evidence="1">
    <location>
        <begin position="299"/>
        <end position="312"/>
    </location>
</feature>
<feature type="compositionally biased region" description="Basic and acidic residues" evidence="1">
    <location>
        <begin position="65"/>
        <end position="75"/>
    </location>
</feature>
<feature type="region of interest" description="Disordered" evidence="1">
    <location>
        <begin position="1330"/>
        <end position="1772"/>
    </location>
</feature>
<feature type="region of interest" description="Disordered" evidence="1">
    <location>
        <begin position="687"/>
        <end position="826"/>
    </location>
</feature>
<gene>
    <name evidence="2" type="ORF">OHK93_000707</name>
</gene>
<feature type="compositionally biased region" description="Basic and acidic residues" evidence="1">
    <location>
        <begin position="1391"/>
        <end position="1405"/>
    </location>
</feature>
<feature type="compositionally biased region" description="Basic and acidic residues" evidence="1">
    <location>
        <begin position="882"/>
        <end position="898"/>
    </location>
</feature>
<feature type="compositionally biased region" description="Basic and acidic residues" evidence="1">
    <location>
        <begin position="651"/>
        <end position="662"/>
    </location>
</feature>
<feature type="compositionally biased region" description="Polar residues" evidence="1">
    <location>
        <begin position="329"/>
        <end position="365"/>
    </location>
</feature>
<feature type="compositionally biased region" description="Polar residues" evidence="1">
    <location>
        <begin position="76"/>
        <end position="86"/>
    </location>
</feature>
<name>A0AA43QHR1_9LECA</name>
<feature type="compositionally biased region" description="Basic and acidic residues" evidence="1">
    <location>
        <begin position="797"/>
        <end position="807"/>
    </location>
</feature>
<feature type="compositionally biased region" description="Basic residues" evidence="1">
    <location>
        <begin position="288"/>
        <end position="298"/>
    </location>
</feature>
<feature type="compositionally biased region" description="Low complexity" evidence="1">
    <location>
        <begin position="1024"/>
        <end position="1040"/>
    </location>
</feature>
<feature type="region of interest" description="Disordered" evidence="1">
    <location>
        <begin position="1"/>
        <end position="365"/>
    </location>
</feature>
<feature type="compositionally biased region" description="Low complexity" evidence="1">
    <location>
        <begin position="240"/>
        <end position="252"/>
    </location>
</feature>
<organism evidence="2 3">
    <name type="scientific">Ramalina farinacea</name>
    <dbReference type="NCBI Taxonomy" id="258253"/>
    <lineage>
        <taxon>Eukaryota</taxon>
        <taxon>Fungi</taxon>
        <taxon>Dikarya</taxon>
        <taxon>Ascomycota</taxon>
        <taxon>Pezizomycotina</taxon>
        <taxon>Lecanoromycetes</taxon>
        <taxon>OSLEUM clade</taxon>
        <taxon>Lecanoromycetidae</taxon>
        <taxon>Lecanorales</taxon>
        <taxon>Lecanorineae</taxon>
        <taxon>Ramalinaceae</taxon>
        <taxon>Ramalina</taxon>
    </lineage>
</organism>
<feature type="compositionally biased region" description="Basic and acidic residues" evidence="1">
    <location>
        <begin position="918"/>
        <end position="933"/>
    </location>
</feature>
<feature type="compositionally biased region" description="Basic and acidic residues" evidence="1">
    <location>
        <begin position="385"/>
        <end position="399"/>
    </location>
</feature>
<comment type="caution">
    <text evidence="2">The sequence shown here is derived from an EMBL/GenBank/DDBJ whole genome shotgun (WGS) entry which is preliminary data.</text>
</comment>
<feature type="compositionally biased region" description="Basic and acidic residues" evidence="1">
    <location>
        <begin position="1012"/>
        <end position="1023"/>
    </location>
</feature>
<feature type="region of interest" description="Disordered" evidence="1">
    <location>
        <begin position="842"/>
        <end position="861"/>
    </location>
</feature>
<proteinExistence type="predicted"/>
<feature type="compositionally biased region" description="Basic and acidic residues" evidence="1">
    <location>
        <begin position="844"/>
        <end position="857"/>
    </location>
</feature>
<feature type="compositionally biased region" description="Polar residues" evidence="1">
    <location>
        <begin position="1465"/>
        <end position="1474"/>
    </location>
</feature>
<feature type="region of interest" description="Disordered" evidence="1">
    <location>
        <begin position="1236"/>
        <end position="1269"/>
    </location>
</feature>
<evidence type="ECO:0000256" key="1">
    <source>
        <dbReference type="SAM" id="MobiDB-lite"/>
    </source>
</evidence>